<sequence length="1542" mass="163158">MHTMRKPINKSLQTFLGGALASSLILSSALSYADDTEIFFGGSAIDEGIRPNVLFILDDSGSMQGTRLAQLKSAFSSIITNAGPINVGVMALNTKTNSSRLLSPVKYIDEPLNVKLSSPAIKVSGDDATRQTTSPTSTNTGDSTLIMGYVTPPGGGTISRSLGSGSTYTTDYASYYVVGSTACSAKIAAAGVTCPAGTRTTINARSGTGGNDGLLLFRNLNVPKGVTLTGAKLVLTRQTNTAAPAFSIKLENTKTAAAFNNDSSIDDRDFGNSALNTTSITPTLAGNELTFNLLSNFNNLRLLAPSSNPIGDVAIRIRATSDTSYNWFLGDGSVDSPRLELTWSGAEAAERTLGLRFQEVAIPKGATVTSARIDFVPAASDDRPVTFAVTAQNAADAGVFSTGEDFSGRAKTAATVNWSPAEWRTESPSVHVEGPNVTSLVQSVIDSNSDWCGNNSMAFFFTPTSGSGSRTMYSFDAAKNLQPVLNVTYTGGDSGCLNPILNISVADGKDDARQYRRNSTSTTFMNLTESSLAFGGTNYSLTYIGARYQKLPIRSGATVLEAQLLVTADNTNSGTATVHLENTGNSAAFTSNSGDLSGRSRTTGTSCSFAPSAAGQQLACSNSNIRQELQALFARPDWADGNSLSVILRPTADSNLALKSYESSPASSIQLRVKLQFGSLGTNIYTVRDYTNGIVQGLAANGGTPLVPTIYEAAGYLTQLPSKHFGPDSPITSACQSNYLVLLTDGGANGWTTASQTGITSLTGSNCTGDAADDDEKCGRSAIKWLHEEDQATFESKNTVTTHTIGFNTSGAAQTFLNDVARLGGGTAYQASNASDLAAAFDQIVQEALATNTTFVNASAPVNSFNRADNLDELYFALFRPTENDRWPGNLKRYRLKIENGTASIVDADGAAAINPTTGFFKSNARSFWSATQDGDDIAKGGAALKLPIPAGRKLLTYYGPSPSGSAVSLNNTAYELKPTNNNITKTMLGNPSMNDTDRSNLLKYIRGLDTDNTTARYALGDPIHSTPRLVTFGCSSYSNGVCTDPDQSAILGTNEGFLQSFNTDTGVEEFAFMPEVLLKNIKQLRDNARSTSAKPRLYGMDNTPTIWVNDANKNGVIYGDPTTSSTSGLNSGEFVYAYATMRRGGRNIYALDITDRNNPKLLWQIEGGVTPGFTKLSETWSAPVKTKIKIGSTITDVLIFGGGYDADQDSATVRTADDTGNAIYIVNARTGALIWSASNSAGHTQSLSSMQYSIPSPVRVIDIQKNANNTLVLDEEQLADQFFVGDMGGQIWRFYINNGSSGSGLISPAGTDGVFARVSGTSESTNRRFYEEPDIALLNVAGTPALTVNIGSGYRAHPLNQAVADRFYSFRTPLTTGPAGSDTTLTESNLYDATSNLVQRGSSAEKATAEANLGSTSGGWYIRLTRPGEKVLTRALTSNGVLFFNTYEPNTATEACQAAIGINRAYAVNLSNATPYQTSVSGNPDDRFTQASSGGGLLAPPQIYCQGKTCVVLKGGPSLPPVTLDMPPIGKTFWMDNGEIN</sequence>
<accession>U2ZUW4</accession>
<organism evidence="3 4">
    <name type="scientific">Aquipseudomonas alcaligenes (strain ATCC 14909 / DSM 50342 / CCUG 1425 / JCM 20561 / NBRC 14159 / NCIMB 9945 / NCTC 10367 / 1577)</name>
    <name type="common">Pseudomonas alcaligenes</name>
    <dbReference type="NCBI Taxonomy" id="1215092"/>
    <lineage>
        <taxon>Bacteria</taxon>
        <taxon>Pseudomonadati</taxon>
        <taxon>Pseudomonadota</taxon>
        <taxon>Gammaproteobacteria</taxon>
        <taxon>Pseudomonadales</taxon>
        <taxon>Pseudomonadaceae</taxon>
        <taxon>Aquipseudomonas</taxon>
    </lineage>
</organism>
<evidence type="ECO:0000313" key="3">
    <source>
        <dbReference type="EMBL" id="GAD64857.1"/>
    </source>
</evidence>
<feature type="chain" id="PRO_5004637240" evidence="2">
    <location>
        <begin position="34"/>
        <end position="1542"/>
    </location>
</feature>
<name>U2ZUW4_AQUA1</name>
<evidence type="ECO:0000256" key="2">
    <source>
        <dbReference type="SAM" id="SignalP"/>
    </source>
</evidence>
<dbReference type="eggNOG" id="COG3419">
    <property type="taxonomic scope" value="Bacteria"/>
</dbReference>
<feature type="signal peptide" evidence="2">
    <location>
        <begin position="1"/>
        <end position="33"/>
    </location>
</feature>
<reference evidence="3" key="1">
    <citation type="submission" date="2024-09" db="EMBL/GenBank/DDBJ databases">
        <title>Whole genome shotgun sequence of Pseudomonas alcaligenes NBRC 14159.</title>
        <authorList>
            <person name="Yoshida I."/>
            <person name="Hosoyama A."/>
            <person name="Tsuchikane K."/>
            <person name="Noguchi M."/>
            <person name="Hirakata S."/>
            <person name="Ando Y."/>
            <person name="Ohji S."/>
            <person name="Yamazoe A."/>
            <person name="Yamazaki S."/>
            <person name="Fujita N."/>
        </authorList>
    </citation>
    <scope>NUCLEOTIDE SEQUENCE</scope>
    <source>
        <strain evidence="3">NBRC 14159</strain>
    </source>
</reference>
<protein>
    <submittedName>
        <fullName evidence="3">Uncharacterized protein</fullName>
    </submittedName>
</protein>
<dbReference type="Proteomes" id="UP000016560">
    <property type="component" value="Unassembled WGS sequence"/>
</dbReference>
<dbReference type="InterPro" id="IPR036465">
    <property type="entry name" value="vWFA_dom_sf"/>
</dbReference>
<dbReference type="SUPFAM" id="SSF53300">
    <property type="entry name" value="vWA-like"/>
    <property type="match status" value="1"/>
</dbReference>
<feature type="region of interest" description="Disordered" evidence="1">
    <location>
        <begin position="124"/>
        <end position="143"/>
    </location>
</feature>
<dbReference type="OrthoDB" id="7156875at2"/>
<comment type="caution">
    <text evidence="3">The sequence shown here is derived from an EMBL/GenBank/DDBJ whole genome shotgun (WGS) entry which is preliminary data.</text>
</comment>
<keyword evidence="4" id="KW-1185">Reference proteome</keyword>
<dbReference type="SUPFAM" id="SSF50998">
    <property type="entry name" value="Quinoprotein alcohol dehydrogenase-like"/>
    <property type="match status" value="1"/>
</dbReference>
<gene>
    <name evidence="3" type="ORF">PA6_051_00060</name>
</gene>
<dbReference type="eggNOG" id="COG2304">
    <property type="taxonomic scope" value="Bacteria"/>
</dbReference>
<dbReference type="EMBL" id="BATI01000051">
    <property type="protein sequence ID" value="GAD64857.1"/>
    <property type="molecule type" value="Genomic_DNA"/>
</dbReference>
<keyword evidence="2" id="KW-0732">Signal</keyword>
<dbReference type="Gene3D" id="3.40.50.410">
    <property type="entry name" value="von Willebrand factor, type A domain"/>
    <property type="match status" value="1"/>
</dbReference>
<proteinExistence type="predicted"/>
<evidence type="ECO:0000313" key="4">
    <source>
        <dbReference type="Proteomes" id="UP000016560"/>
    </source>
</evidence>
<evidence type="ECO:0000256" key="1">
    <source>
        <dbReference type="SAM" id="MobiDB-lite"/>
    </source>
</evidence>
<feature type="compositionally biased region" description="Low complexity" evidence="1">
    <location>
        <begin position="130"/>
        <end position="143"/>
    </location>
</feature>
<dbReference type="InterPro" id="IPR011047">
    <property type="entry name" value="Quinoprotein_ADH-like_sf"/>
</dbReference>